<sequence length="267" mass="27817">MTAIPKVLSIAGTDPSGGAGIQADLKAFSALGGYGMAVITGLVAQTTTGVREILEVPAAFVESQLDTLLTDVPADAVKIGMLGEAAVVRVVAAALDRFSPPYVVLDPVMVAKSGDRLLAQDAVAALREELLPRVDLITPNLPEAADLLDEPQAVGVEEMREQVKRLHALGARRVLLKGGHLDGDVCVDVFSEGGGAIELSAPRVATRNTHGTGCTLSAAIAALRPRHADWLAAVREAKEYLTGALRAADTLGVGHGRGPVHHFHAVW</sequence>
<dbReference type="EC" id="2.7.4.7" evidence="7"/>
<evidence type="ECO:0000256" key="3">
    <source>
        <dbReference type="ARBA" id="ARBA00003848"/>
    </source>
</evidence>
<dbReference type="SUPFAM" id="SSF53613">
    <property type="entry name" value="Ribokinase-like"/>
    <property type="match status" value="1"/>
</dbReference>
<reference evidence="7 8" key="1">
    <citation type="submission" date="2024-10" db="EMBL/GenBank/DDBJ databases">
        <title>The Natural Products Discovery Center: Release of the First 8490 Sequenced Strains for Exploring Actinobacteria Biosynthetic Diversity.</title>
        <authorList>
            <person name="Kalkreuter E."/>
            <person name="Kautsar S.A."/>
            <person name="Yang D."/>
            <person name="Bader C.D."/>
            <person name="Teijaro C.N."/>
            <person name="Fluegel L."/>
            <person name="Davis C.M."/>
            <person name="Simpson J.R."/>
            <person name="Lauterbach L."/>
            <person name="Steele A.D."/>
            <person name="Gui C."/>
            <person name="Meng S."/>
            <person name="Li G."/>
            <person name="Viehrig K."/>
            <person name="Ye F."/>
            <person name="Su P."/>
            <person name="Kiefer A.F."/>
            <person name="Nichols A."/>
            <person name="Cepeda A.J."/>
            <person name="Yan W."/>
            <person name="Fan B."/>
            <person name="Jiang Y."/>
            <person name="Adhikari A."/>
            <person name="Zheng C.-J."/>
            <person name="Schuster L."/>
            <person name="Cowan T.M."/>
            <person name="Smanski M.J."/>
            <person name="Chevrette M.G."/>
            <person name="De Carvalho L.P.S."/>
            <person name="Shen B."/>
        </authorList>
    </citation>
    <scope>NUCLEOTIDE SEQUENCE [LARGE SCALE GENOMIC DNA]</scope>
    <source>
        <strain evidence="7 8">NPDC002173</strain>
    </source>
</reference>
<comment type="pathway">
    <text evidence="4">Cofactor biosynthesis; thiamine diphosphate biosynthesis; 4-amino-2-methyl-5-diphosphomethylpyrimidine from 5-amino-1-(5-phospho-D-ribosyl)imidazole: step 3/3.</text>
</comment>
<comment type="function">
    <text evidence="3">Catalyzes the phosphorylation of hydroxymethylpyrimidine phosphate (HMP-P) to HMP-PP, and of HMP to HMP-P.</text>
</comment>
<name>A0ABW6SRM0_9ACTN</name>
<evidence type="ECO:0000256" key="4">
    <source>
        <dbReference type="ARBA" id="ARBA00004769"/>
    </source>
</evidence>
<gene>
    <name evidence="7" type="primary">thiD</name>
    <name evidence="7" type="ORF">ACFYXI_12415</name>
</gene>
<comment type="caution">
    <text evidence="7">The sequence shown here is derived from an EMBL/GenBank/DDBJ whole genome shotgun (WGS) entry which is preliminary data.</text>
</comment>
<dbReference type="GO" id="GO:0008902">
    <property type="term" value="F:hydroxymethylpyrimidine kinase activity"/>
    <property type="evidence" value="ECO:0007669"/>
    <property type="project" value="UniProtKB-EC"/>
</dbReference>
<accession>A0ABW6SRM0</accession>
<evidence type="ECO:0000256" key="5">
    <source>
        <dbReference type="ARBA" id="ARBA00022977"/>
    </source>
</evidence>
<keyword evidence="5" id="KW-0784">Thiamine biosynthesis</keyword>
<dbReference type="Gene3D" id="3.40.1190.20">
    <property type="match status" value="1"/>
</dbReference>
<dbReference type="InterPro" id="IPR029056">
    <property type="entry name" value="Ribokinase-like"/>
</dbReference>
<dbReference type="Proteomes" id="UP001602013">
    <property type="component" value="Unassembled WGS sequence"/>
</dbReference>
<dbReference type="EMBL" id="JBIASD010000006">
    <property type="protein sequence ID" value="MFF3666390.1"/>
    <property type="molecule type" value="Genomic_DNA"/>
</dbReference>
<dbReference type="PANTHER" id="PTHR20858">
    <property type="entry name" value="PHOSPHOMETHYLPYRIMIDINE KINASE"/>
    <property type="match status" value="1"/>
</dbReference>
<dbReference type="RefSeq" id="WP_387410865.1">
    <property type="nucleotide sequence ID" value="NZ_JBIASD010000006.1"/>
</dbReference>
<comment type="catalytic activity">
    <reaction evidence="1">
        <text>4-amino-5-hydroxymethyl-2-methylpyrimidine + ATP = 4-amino-2-methyl-5-(phosphooxymethyl)pyrimidine + ADP + H(+)</text>
        <dbReference type="Rhea" id="RHEA:23096"/>
        <dbReference type="ChEBI" id="CHEBI:15378"/>
        <dbReference type="ChEBI" id="CHEBI:16892"/>
        <dbReference type="ChEBI" id="CHEBI:30616"/>
        <dbReference type="ChEBI" id="CHEBI:58354"/>
        <dbReference type="ChEBI" id="CHEBI:456216"/>
        <dbReference type="EC" id="2.7.1.49"/>
    </reaction>
</comment>
<dbReference type="PANTHER" id="PTHR20858:SF17">
    <property type="entry name" value="HYDROXYMETHYLPYRIMIDINE_PHOSPHOMETHYLPYRIMIDINE KINASE THI20-RELATED"/>
    <property type="match status" value="1"/>
</dbReference>
<comment type="catalytic activity">
    <reaction evidence="2">
        <text>4-amino-2-methyl-5-(phosphooxymethyl)pyrimidine + ATP = 4-amino-2-methyl-5-(diphosphooxymethyl)pyrimidine + ADP</text>
        <dbReference type="Rhea" id="RHEA:19893"/>
        <dbReference type="ChEBI" id="CHEBI:30616"/>
        <dbReference type="ChEBI" id="CHEBI:57841"/>
        <dbReference type="ChEBI" id="CHEBI:58354"/>
        <dbReference type="ChEBI" id="CHEBI:456216"/>
        <dbReference type="EC" id="2.7.4.7"/>
    </reaction>
</comment>
<evidence type="ECO:0000256" key="1">
    <source>
        <dbReference type="ARBA" id="ARBA00000151"/>
    </source>
</evidence>
<dbReference type="InterPro" id="IPR013749">
    <property type="entry name" value="PM/HMP-P_kinase-1"/>
</dbReference>
<dbReference type="CDD" id="cd01169">
    <property type="entry name" value="HMPP_kinase"/>
    <property type="match status" value="1"/>
</dbReference>
<keyword evidence="7" id="KW-0808">Transferase</keyword>
<evidence type="ECO:0000313" key="8">
    <source>
        <dbReference type="Proteomes" id="UP001602013"/>
    </source>
</evidence>
<keyword evidence="7" id="KW-0418">Kinase</keyword>
<dbReference type="Pfam" id="PF08543">
    <property type="entry name" value="Phos_pyr_kin"/>
    <property type="match status" value="1"/>
</dbReference>
<evidence type="ECO:0000256" key="2">
    <source>
        <dbReference type="ARBA" id="ARBA00000565"/>
    </source>
</evidence>
<protein>
    <submittedName>
        <fullName evidence="7">Bifunctional hydroxymethylpyrimidine kinase/phosphomethylpyrimidine kinase</fullName>
        <ecNumber evidence="7">2.7.1.49</ecNumber>
        <ecNumber evidence="7">2.7.4.7</ecNumber>
    </submittedName>
</protein>
<keyword evidence="8" id="KW-1185">Reference proteome</keyword>
<dbReference type="NCBIfam" id="TIGR00097">
    <property type="entry name" value="HMP-P_kinase"/>
    <property type="match status" value="1"/>
</dbReference>
<evidence type="ECO:0000313" key="7">
    <source>
        <dbReference type="EMBL" id="MFF3666390.1"/>
    </source>
</evidence>
<organism evidence="7 8">
    <name type="scientific">Microtetraspora malaysiensis</name>
    <dbReference type="NCBI Taxonomy" id="161358"/>
    <lineage>
        <taxon>Bacteria</taxon>
        <taxon>Bacillati</taxon>
        <taxon>Actinomycetota</taxon>
        <taxon>Actinomycetes</taxon>
        <taxon>Streptosporangiales</taxon>
        <taxon>Streptosporangiaceae</taxon>
        <taxon>Microtetraspora</taxon>
    </lineage>
</organism>
<evidence type="ECO:0000259" key="6">
    <source>
        <dbReference type="Pfam" id="PF08543"/>
    </source>
</evidence>
<dbReference type="GO" id="GO:0008972">
    <property type="term" value="F:phosphomethylpyrimidine kinase activity"/>
    <property type="evidence" value="ECO:0007669"/>
    <property type="project" value="UniProtKB-EC"/>
</dbReference>
<proteinExistence type="predicted"/>
<feature type="domain" description="Pyridoxamine kinase/Phosphomethylpyrimidine kinase" evidence="6">
    <location>
        <begin position="14"/>
        <end position="261"/>
    </location>
</feature>
<dbReference type="InterPro" id="IPR004399">
    <property type="entry name" value="HMP/HMP-P_kinase_dom"/>
</dbReference>
<dbReference type="EC" id="2.7.1.49" evidence="7"/>